<dbReference type="Gene3D" id="1.25.40.20">
    <property type="entry name" value="Ankyrin repeat-containing domain"/>
    <property type="match status" value="1"/>
</dbReference>
<keyword evidence="2 3" id="KW-0040">ANK repeat</keyword>
<accession>A0ABR2HH17</accession>
<evidence type="ECO:0000313" key="4">
    <source>
        <dbReference type="EMBL" id="KAK8846388.1"/>
    </source>
</evidence>
<name>A0ABR2HH17_9EUKA</name>
<evidence type="ECO:0000256" key="1">
    <source>
        <dbReference type="ARBA" id="ARBA00022737"/>
    </source>
</evidence>
<organism evidence="4 5">
    <name type="scientific">Tritrichomonas musculus</name>
    <dbReference type="NCBI Taxonomy" id="1915356"/>
    <lineage>
        <taxon>Eukaryota</taxon>
        <taxon>Metamonada</taxon>
        <taxon>Parabasalia</taxon>
        <taxon>Tritrichomonadida</taxon>
        <taxon>Tritrichomonadidae</taxon>
        <taxon>Tritrichomonas</taxon>
    </lineage>
</organism>
<keyword evidence="1" id="KW-0677">Repeat</keyword>
<dbReference type="PROSITE" id="PS50088">
    <property type="entry name" value="ANK_REPEAT"/>
    <property type="match status" value="1"/>
</dbReference>
<dbReference type="SMART" id="SM00248">
    <property type="entry name" value="ANK"/>
    <property type="match status" value="3"/>
</dbReference>
<dbReference type="Proteomes" id="UP001470230">
    <property type="component" value="Unassembled WGS sequence"/>
</dbReference>
<evidence type="ECO:0000256" key="3">
    <source>
        <dbReference type="PROSITE-ProRule" id="PRU00023"/>
    </source>
</evidence>
<evidence type="ECO:0000313" key="5">
    <source>
        <dbReference type="Proteomes" id="UP001470230"/>
    </source>
</evidence>
<dbReference type="InterPro" id="IPR036770">
    <property type="entry name" value="Ankyrin_rpt-contain_sf"/>
</dbReference>
<dbReference type="SUPFAM" id="SSF48403">
    <property type="entry name" value="Ankyrin repeat"/>
    <property type="match status" value="1"/>
</dbReference>
<dbReference type="EMBL" id="JAPFFF010000029">
    <property type="protein sequence ID" value="KAK8846388.1"/>
    <property type="molecule type" value="Genomic_DNA"/>
</dbReference>
<evidence type="ECO:0000256" key="2">
    <source>
        <dbReference type="ARBA" id="ARBA00023043"/>
    </source>
</evidence>
<dbReference type="PANTHER" id="PTHR24198">
    <property type="entry name" value="ANKYRIN REPEAT AND PROTEIN KINASE DOMAIN-CONTAINING PROTEIN"/>
    <property type="match status" value="1"/>
</dbReference>
<keyword evidence="5" id="KW-1185">Reference proteome</keyword>
<feature type="repeat" description="ANK" evidence="3">
    <location>
        <begin position="157"/>
        <end position="189"/>
    </location>
</feature>
<protein>
    <recommendedName>
        <fullName evidence="6">Ankyrin repeat protein</fullName>
    </recommendedName>
</protein>
<comment type="caution">
    <text evidence="4">The sequence shown here is derived from an EMBL/GenBank/DDBJ whole genome shotgun (WGS) entry which is preliminary data.</text>
</comment>
<evidence type="ECO:0008006" key="6">
    <source>
        <dbReference type="Google" id="ProtNLM"/>
    </source>
</evidence>
<dbReference type="Pfam" id="PF00023">
    <property type="entry name" value="Ank"/>
    <property type="match status" value="1"/>
</dbReference>
<proteinExistence type="predicted"/>
<sequence length="294" mass="34163">MIGSLEILQVLSKLNYNAPISPKEDLVYYATIGGNKDVLEYYIKIGFDNEKVEDKYDGSLLYHAIFHNKLDSVRVLYEHKFPFKDIKQKLRSLEYYNALEAALFIGYREPIVYYLVESGETITARMFQISVYLVILHPPYLYLAQHISKEEINKKYNGSHAVHWICGLNRLDIARIILEKGINVNLCNDAGHTAFYYRSDEFIILQFLELFSQYGLDVNAQSITNDGKKSNTILADMISVIKIPYKAVEWLLAHGARTDIYTDILKDTIINYIQRNRNIKIKKLFEKFGHIKNE</sequence>
<reference evidence="4 5" key="1">
    <citation type="submission" date="2024-04" db="EMBL/GenBank/DDBJ databases">
        <title>Tritrichomonas musculus Genome.</title>
        <authorList>
            <person name="Alves-Ferreira E."/>
            <person name="Grigg M."/>
            <person name="Lorenzi H."/>
            <person name="Galac M."/>
        </authorList>
    </citation>
    <scope>NUCLEOTIDE SEQUENCE [LARGE SCALE GENOMIC DNA]</scope>
    <source>
        <strain evidence="4 5">EAF2021</strain>
    </source>
</reference>
<dbReference type="InterPro" id="IPR002110">
    <property type="entry name" value="Ankyrin_rpt"/>
</dbReference>
<dbReference type="PANTHER" id="PTHR24198:SF165">
    <property type="entry name" value="ANKYRIN REPEAT-CONTAINING PROTEIN-RELATED"/>
    <property type="match status" value="1"/>
</dbReference>
<gene>
    <name evidence="4" type="ORF">M9Y10_020403</name>
</gene>